<dbReference type="RefSeq" id="XP_033461313.1">
    <property type="nucleotide sequence ID" value="XM_033601195.1"/>
</dbReference>
<evidence type="ECO:0000313" key="3">
    <source>
        <dbReference type="Proteomes" id="UP000504637"/>
    </source>
</evidence>
<dbReference type="PANTHER" id="PTHR42069">
    <property type="entry name" value="HYPHAL ANASTAMOSIS-8 PROTEIN"/>
    <property type="match status" value="1"/>
</dbReference>
<proteinExistence type="predicted"/>
<name>A0A6J3MBR4_9PEZI</name>
<feature type="region of interest" description="Disordered" evidence="1">
    <location>
        <begin position="1"/>
        <end position="37"/>
    </location>
</feature>
<dbReference type="AlphaFoldDB" id="A0A6J3MBR4"/>
<organism evidence="4">
    <name type="scientific">Dissoconium aciculare CBS 342.82</name>
    <dbReference type="NCBI Taxonomy" id="1314786"/>
    <lineage>
        <taxon>Eukaryota</taxon>
        <taxon>Fungi</taxon>
        <taxon>Dikarya</taxon>
        <taxon>Ascomycota</taxon>
        <taxon>Pezizomycotina</taxon>
        <taxon>Dothideomycetes</taxon>
        <taxon>Dothideomycetidae</taxon>
        <taxon>Mycosphaerellales</taxon>
        <taxon>Dissoconiaceae</taxon>
        <taxon>Dissoconium</taxon>
    </lineage>
</organism>
<reference evidence="4" key="2">
    <citation type="submission" date="2020-04" db="EMBL/GenBank/DDBJ databases">
        <authorList>
            <consortium name="NCBI Genome Project"/>
        </authorList>
    </citation>
    <scope>NUCLEOTIDE SEQUENCE</scope>
    <source>
        <strain evidence="4">CBS 342.82</strain>
    </source>
</reference>
<feature type="transmembrane region" description="Helical" evidence="2">
    <location>
        <begin position="224"/>
        <end position="248"/>
    </location>
</feature>
<keyword evidence="2" id="KW-1133">Transmembrane helix</keyword>
<dbReference type="PANTHER" id="PTHR42069:SF1">
    <property type="entry name" value="MARVEL DOMAIN-CONTAINING PROTEIN"/>
    <property type="match status" value="1"/>
</dbReference>
<keyword evidence="3" id="KW-1185">Reference proteome</keyword>
<accession>A0A6J3MBR4</accession>
<dbReference type="Proteomes" id="UP000504637">
    <property type="component" value="Unplaced"/>
</dbReference>
<protein>
    <recommendedName>
        <fullName evidence="5">Hyphal anastamosis-8 protein</fullName>
    </recommendedName>
</protein>
<evidence type="ECO:0000256" key="2">
    <source>
        <dbReference type="SAM" id="Phobius"/>
    </source>
</evidence>
<feature type="transmembrane region" description="Helical" evidence="2">
    <location>
        <begin position="325"/>
        <end position="352"/>
    </location>
</feature>
<reference evidence="4" key="3">
    <citation type="submission" date="2025-08" db="UniProtKB">
        <authorList>
            <consortium name="RefSeq"/>
        </authorList>
    </citation>
    <scope>IDENTIFICATION</scope>
    <source>
        <strain evidence="4">CBS 342.82</strain>
    </source>
</reference>
<feature type="transmembrane region" description="Helical" evidence="2">
    <location>
        <begin position="178"/>
        <end position="204"/>
    </location>
</feature>
<evidence type="ECO:0000256" key="1">
    <source>
        <dbReference type="SAM" id="MobiDB-lite"/>
    </source>
</evidence>
<dbReference type="GeneID" id="54358995"/>
<keyword evidence="2" id="KW-0812">Transmembrane</keyword>
<reference evidence="4" key="1">
    <citation type="submission" date="2020-01" db="EMBL/GenBank/DDBJ databases">
        <authorList>
            <consortium name="DOE Joint Genome Institute"/>
            <person name="Haridas S."/>
            <person name="Albert R."/>
            <person name="Binder M."/>
            <person name="Bloem J."/>
            <person name="Labutti K."/>
            <person name="Salamov A."/>
            <person name="Andreopoulos B."/>
            <person name="Baker S.E."/>
            <person name="Barry K."/>
            <person name="Bills G."/>
            <person name="Bluhm B.H."/>
            <person name="Cannon C."/>
            <person name="Castanera R."/>
            <person name="Culley D.E."/>
            <person name="Daum C."/>
            <person name="Ezra D."/>
            <person name="Gonzalez J.B."/>
            <person name="Henrissat B."/>
            <person name="Kuo A."/>
            <person name="Liang C."/>
            <person name="Lipzen A."/>
            <person name="Lutzoni F."/>
            <person name="Magnuson J."/>
            <person name="Mondo S."/>
            <person name="Nolan M."/>
            <person name="Ohm R."/>
            <person name="Pangilinan J."/>
            <person name="Park H.-J."/>
            <person name="Ramirez L."/>
            <person name="Alfaro M."/>
            <person name="Sun H."/>
            <person name="Tritt A."/>
            <person name="Yoshinaga Y."/>
            <person name="Zwiers L.-H."/>
            <person name="Turgeon B.G."/>
            <person name="Goodwin S.B."/>
            <person name="Spatafora J.W."/>
            <person name="Crous P.W."/>
            <person name="Grigoriev I.V."/>
        </authorList>
    </citation>
    <scope>NUCLEOTIDE SEQUENCE</scope>
    <source>
        <strain evidence="4">CBS 342.82</strain>
    </source>
</reference>
<evidence type="ECO:0000313" key="4">
    <source>
        <dbReference type="RefSeq" id="XP_033461313.1"/>
    </source>
</evidence>
<sequence length="510" mass="56809">MSGLKKDLKVTVLPRTSEESTSSTQSHIKAPSLKSPRTARFAEATAVHSPIEPSPAALPFGREKTVHLMAQPQVSDVGFGYVNKHESVEMPDTEYRPPVVARALRSPTMPLKSAMKTPGAPPRDFGEAILSPTFKEEQIVEKTEKFTENQQVKDVVCIIASHLPTWHKVKTRVRVVKFLLRGVNFSCALVVLGMLGTTMAVFNATKALPPRNNLPAWAPNQQTWPQILLLSLACISLFTTLIVFYGYWKGGHKQAQKSSVYYTLFAVGFFIFSTVMWVIATVAFQHSKQNGNNKDMWGWACVDNPRHDLFEADVGYSLLCRLQNWSLVCAIIEIVVEVITICVYGVIFYRFYSKRQLRKTMEVRDQARSQLYMAQMRTQPNTPAPFSPRDGGWRAPSDESFNKAGAMEEGDVRYISADQKHVPAPFKLQAPPIKVTNATPKVQQLGFTPLDTSVSDRPAPRVTTVTEASIQEHVAAAPGEQVYAAVPIPGAYEAPLSPGFENRHMQFPRM</sequence>
<evidence type="ECO:0008006" key="5">
    <source>
        <dbReference type="Google" id="ProtNLM"/>
    </source>
</evidence>
<keyword evidence="2" id="KW-0472">Membrane</keyword>
<gene>
    <name evidence="4" type="ORF">K489DRAFT_316866</name>
</gene>
<dbReference type="OrthoDB" id="5420724at2759"/>
<feature type="transmembrane region" description="Helical" evidence="2">
    <location>
        <begin position="260"/>
        <end position="284"/>
    </location>
</feature>